<reference evidence="1" key="1">
    <citation type="journal article" date="2021" name="bioRxiv">
        <title>Whole Genome Assembly and Annotation of Northern Wild Rice, Zizania palustris L., Supports a Whole Genome Duplication in the Zizania Genus.</title>
        <authorList>
            <person name="Haas M."/>
            <person name="Kono T."/>
            <person name="Macchietto M."/>
            <person name="Millas R."/>
            <person name="McGilp L."/>
            <person name="Shao M."/>
            <person name="Duquette J."/>
            <person name="Hirsch C.N."/>
            <person name="Kimball J."/>
        </authorList>
    </citation>
    <scope>NUCLEOTIDE SEQUENCE</scope>
    <source>
        <tissue evidence="1">Fresh leaf tissue</tissue>
    </source>
</reference>
<keyword evidence="2" id="KW-1185">Reference proteome</keyword>
<dbReference type="EMBL" id="JAAALK010000290">
    <property type="protein sequence ID" value="KAG8048113.1"/>
    <property type="molecule type" value="Genomic_DNA"/>
</dbReference>
<evidence type="ECO:0000313" key="1">
    <source>
        <dbReference type="EMBL" id="KAG8048113.1"/>
    </source>
</evidence>
<accession>A0A8J5RL92</accession>
<reference evidence="1" key="2">
    <citation type="submission" date="2021-02" db="EMBL/GenBank/DDBJ databases">
        <authorList>
            <person name="Kimball J.A."/>
            <person name="Haas M.W."/>
            <person name="Macchietto M."/>
            <person name="Kono T."/>
            <person name="Duquette J."/>
            <person name="Shao M."/>
        </authorList>
    </citation>
    <scope>NUCLEOTIDE SEQUENCE</scope>
    <source>
        <tissue evidence="1">Fresh leaf tissue</tissue>
    </source>
</reference>
<proteinExistence type="predicted"/>
<dbReference type="Proteomes" id="UP000729402">
    <property type="component" value="Unassembled WGS sequence"/>
</dbReference>
<protein>
    <submittedName>
        <fullName evidence="1">Uncharacterized protein</fullName>
    </submittedName>
</protein>
<sequence>MMPTQRYILTWMTIDYERECGRRLVRRCLLLSGDPNLHHHSTRSSSRLELSPPLLPEEREPCVAGGRVSVRFGIFEVSVTWVLLLDAEDFGLASSMGVIW</sequence>
<name>A0A8J5RL92_ZIZPA</name>
<gene>
    <name evidence="1" type="ORF">GUJ93_ZPchr0008g13887</name>
</gene>
<evidence type="ECO:0000313" key="2">
    <source>
        <dbReference type="Proteomes" id="UP000729402"/>
    </source>
</evidence>
<organism evidence="1 2">
    <name type="scientific">Zizania palustris</name>
    <name type="common">Northern wild rice</name>
    <dbReference type="NCBI Taxonomy" id="103762"/>
    <lineage>
        <taxon>Eukaryota</taxon>
        <taxon>Viridiplantae</taxon>
        <taxon>Streptophyta</taxon>
        <taxon>Embryophyta</taxon>
        <taxon>Tracheophyta</taxon>
        <taxon>Spermatophyta</taxon>
        <taxon>Magnoliopsida</taxon>
        <taxon>Liliopsida</taxon>
        <taxon>Poales</taxon>
        <taxon>Poaceae</taxon>
        <taxon>BOP clade</taxon>
        <taxon>Oryzoideae</taxon>
        <taxon>Oryzeae</taxon>
        <taxon>Zizaniinae</taxon>
        <taxon>Zizania</taxon>
    </lineage>
</organism>
<dbReference type="AlphaFoldDB" id="A0A8J5RL92"/>
<comment type="caution">
    <text evidence="1">The sequence shown here is derived from an EMBL/GenBank/DDBJ whole genome shotgun (WGS) entry which is preliminary data.</text>
</comment>